<dbReference type="HOGENOM" id="CLU_065988_0_0_14"/>
<dbReference type="RefSeq" id="WP_013954873.1">
    <property type="nucleotide sequence ID" value="NZ_CP005933.1"/>
</dbReference>
<proteinExistence type="predicted"/>
<reference evidence="1 2" key="1">
    <citation type="submission" date="2013-04" db="EMBL/GenBank/DDBJ databases">
        <authorList>
            <person name="Lin L."/>
            <person name="Zeng Z."/>
            <person name="Xie J."/>
            <person name="Luo L."/>
            <person name="Yang Z."/>
            <person name="Liang W."/>
            <person name="Lin H."/>
            <person name="Dong C."/>
            <person name="Sun Y."/>
        </authorList>
    </citation>
    <scope>NUCLEOTIDE SEQUENCE [LARGE SCALE GENOMIC DNA]</scope>
    <source>
        <strain evidence="1 2">CQ-W70</strain>
    </source>
</reference>
<dbReference type="EMBL" id="CP005933">
    <property type="protein sequence ID" value="AIA34077.1"/>
    <property type="molecule type" value="Genomic_DNA"/>
</dbReference>
<dbReference type="InterPro" id="IPR027593">
    <property type="entry name" value="Aro_clust"/>
</dbReference>
<keyword evidence="1" id="KW-0449">Lipoprotein</keyword>
<organism evidence="1 2">
    <name type="scientific">Mycoplasmopsis bovis CQ-W70</name>
    <dbReference type="NCBI Taxonomy" id="1316930"/>
    <lineage>
        <taxon>Bacteria</taxon>
        <taxon>Bacillati</taxon>
        <taxon>Mycoplasmatota</taxon>
        <taxon>Mycoplasmoidales</taxon>
        <taxon>Metamycoplasmataceae</taxon>
        <taxon>Mycoplasmopsis</taxon>
    </lineage>
</organism>
<sequence length="296" mass="34120">MKIRKLIFVAPVSTIPIAISSVSCIKTSDLNVSSALSLHIPKQFDIIPQVTSKKDKVTENIIKSLLTLTFEDDIVRKNEYIKSQEDEEKLFNEVKELSKKIPLFVKNKNSDKLGKSHFDKVENHYKELNNFYSKNWLFMLKNIDKFVIRPFKVWTLEPSGNAKHTNDFLDKTKEQNPGLDGFSFFNKNLDSLVQGGESAHTPGRKVMYIKKDKLIIRVIISKDQKNPFEIDKFIHFSLHSQDTKISIKLISDIIHSGTYHKDQNGFNSFEEDLVKNNYSYPFISTLTLGENANDKK</sequence>
<name>A0A059Y8V7_MYCBV</name>
<protein>
    <submittedName>
        <fullName evidence="1">Lipoprotein</fullName>
    </submittedName>
</protein>
<dbReference type="PROSITE" id="PS51257">
    <property type="entry name" value="PROKAR_LIPOPROTEIN"/>
    <property type="match status" value="1"/>
</dbReference>
<gene>
    <name evidence="1" type="ORF">K668_02495</name>
</gene>
<evidence type="ECO:0000313" key="2">
    <source>
        <dbReference type="Proteomes" id="UP000027182"/>
    </source>
</evidence>
<accession>A0A059Y8V7</accession>
<dbReference type="KEGG" id="mbq:K668_02495"/>
<dbReference type="AlphaFoldDB" id="A0A059Y8V7"/>
<dbReference type="Proteomes" id="UP000027182">
    <property type="component" value="Chromosome"/>
</dbReference>
<dbReference type="PATRIC" id="fig|1316930.3.peg.511"/>
<evidence type="ECO:0000313" key="1">
    <source>
        <dbReference type="EMBL" id="AIA34077.1"/>
    </source>
</evidence>
<dbReference type="NCBIfam" id="TIGR04313">
    <property type="entry name" value="aro_clust_Mycop"/>
    <property type="match status" value="1"/>
</dbReference>